<accession>A0A410PV04</accession>
<keyword evidence="1" id="KW-0012">Acyltransferase</keyword>
<proteinExistence type="predicted"/>
<dbReference type="KEGG" id="amij:EQM06_05775"/>
<name>A0A410PV04_9FIRM</name>
<dbReference type="OrthoDB" id="1841587at2"/>
<reference evidence="1 2" key="1">
    <citation type="submission" date="2019-01" db="EMBL/GenBank/DDBJ databases">
        <title>Draft genomes of a novel of Aminipila strains.</title>
        <authorList>
            <person name="Ma S."/>
        </authorList>
    </citation>
    <scope>NUCLEOTIDE SEQUENCE [LARGE SCALE GENOMIC DNA]</scope>
    <source>
        <strain evidence="2">JN-39</strain>
    </source>
</reference>
<dbReference type="EMBL" id="CP035281">
    <property type="protein sequence ID" value="QAT42777.1"/>
    <property type="molecule type" value="Genomic_DNA"/>
</dbReference>
<evidence type="ECO:0000313" key="1">
    <source>
        <dbReference type="EMBL" id="QAT42777.1"/>
    </source>
</evidence>
<dbReference type="GO" id="GO:0016746">
    <property type="term" value="F:acyltransferase activity"/>
    <property type="evidence" value="ECO:0007669"/>
    <property type="project" value="UniProtKB-KW"/>
</dbReference>
<dbReference type="AlphaFoldDB" id="A0A410PV04"/>
<gene>
    <name evidence="1" type="ORF">EQM06_05775</name>
</gene>
<dbReference type="RefSeq" id="WP_128745426.1">
    <property type="nucleotide sequence ID" value="NZ_CP035281.1"/>
</dbReference>
<keyword evidence="1" id="KW-0808">Transferase</keyword>
<dbReference type="SUPFAM" id="SSF69593">
    <property type="entry name" value="Glycerol-3-phosphate (1)-acyltransferase"/>
    <property type="match status" value="1"/>
</dbReference>
<dbReference type="Proteomes" id="UP000287601">
    <property type="component" value="Chromosome"/>
</dbReference>
<protein>
    <submittedName>
        <fullName evidence="1">1-acyl-sn-glycerol-3-phosphate acyltransferase</fullName>
    </submittedName>
</protein>
<keyword evidence="2" id="KW-1185">Reference proteome</keyword>
<evidence type="ECO:0000313" key="2">
    <source>
        <dbReference type="Proteomes" id="UP000287601"/>
    </source>
</evidence>
<sequence length="259" mass="30261">MKRHKNAEIRYFKSYTDDFVESKRQSFELPEHYSWTHDNLPYRVISQCLYRIIALFCFPYCRLILHAKIKNRSVLKHAHHTGCFLYGNHTQPLGDVLLPVWMLARKRVYVVASPANLGIPVIGPILPLLGALPLPSSVSGLKKLYKAIRLHIRNQSCVVLYPEAHVWPWHTKIRPFPDTSFNFPVECDAPSFCITTTYQKRKYGKKPGITVYVDGPFYPDKSISKLKQKEKLHDEIFRCMEKRSLNSTYSYIRYEREAP</sequence>
<organism evidence="1 2">
    <name type="scientific">Aminipila luticellarii</name>
    <dbReference type="NCBI Taxonomy" id="2507160"/>
    <lineage>
        <taxon>Bacteria</taxon>
        <taxon>Bacillati</taxon>
        <taxon>Bacillota</taxon>
        <taxon>Clostridia</taxon>
        <taxon>Peptostreptococcales</taxon>
        <taxon>Anaerovoracaceae</taxon>
        <taxon>Aminipila</taxon>
    </lineage>
</organism>